<dbReference type="GO" id="GO:0008270">
    <property type="term" value="F:zinc ion binding"/>
    <property type="evidence" value="ECO:0007669"/>
    <property type="project" value="UniProtKB-UniRule"/>
</dbReference>
<dbReference type="InterPro" id="IPR009008">
    <property type="entry name" value="Val/Leu/Ile-tRNA-synth_edit"/>
</dbReference>
<dbReference type="PROSITE" id="PS00178">
    <property type="entry name" value="AA_TRNA_LIGASE_I"/>
    <property type="match status" value="1"/>
</dbReference>
<dbReference type="InterPro" id="IPR033708">
    <property type="entry name" value="Anticodon_Ile_BEm"/>
</dbReference>
<dbReference type="HAMAP" id="MF_02002">
    <property type="entry name" value="Ile_tRNA_synth_type1"/>
    <property type="match status" value="1"/>
</dbReference>
<gene>
    <name evidence="11 15" type="primary">ileS</name>
    <name evidence="15" type="ORF">OSSY52_08330</name>
</gene>
<keyword evidence="7 11" id="KW-0648">Protein biosynthesis</keyword>
<feature type="binding site" evidence="11">
    <location>
        <position position="592"/>
    </location>
    <ligand>
        <name>ATP</name>
        <dbReference type="ChEBI" id="CHEBI:30616"/>
    </ligand>
</feature>
<dbReference type="FunFam" id="3.40.50.620:FF:000152">
    <property type="entry name" value="Isoleucine--tRNA ligase"/>
    <property type="match status" value="1"/>
</dbReference>
<dbReference type="InParanoid" id="A0A7G1G9G6"/>
<keyword evidence="16" id="KW-1185">Reference proteome</keyword>
<feature type="domain" description="Aminoacyl-tRNA synthetase class Ia" evidence="12">
    <location>
        <begin position="27"/>
        <end position="628"/>
    </location>
</feature>
<dbReference type="EC" id="6.1.1.5" evidence="11"/>
<comment type="subcellular location">
    <subcellularLocation>
        <location evidence="11">Cytoplasm</location>
    </subcellularLocation>
</comment>
<dbReference type="GO" id="GO:0000049">
    <property type="term" value="F:tRNA binding"/>
    <property type="evidence" value="ECO:0007669"/>
    <property type="project" value="InterPro"/>
</dbReference>
<dbReference type="PRINTS" id="PR00984">
    <property type="entry name" value="TRNASYNTHILE"/>
</dbReference>
<keyword evidence="4 11" id="KW-0479">Metal-binding</keyword>
<evidence type="ECO:0000256" key="10">
    <source>
        <dbReference type="ARBA" id="ARBA00048359"/>
    </source>
</evidence>
<evidence type="ECO:0000259" key="13">
    <source>
        <dbReference type="Pfam" id="PF06827"/>
    </source>
</evidence>
<dbReference type="Gene3D" id="3.40.50.620">
    <property type="entry name" value="HUPs"/>
    <property type="match status" value="2"/>
</dbReference>
<feature type="domain" description="Methionyl/Valyl/Leucyl/Isoleucyl-tRNA synthetase anticodon-binding" evidence="14">
    <location>
        <begin position="672"/>
        <end position="828"/>
    </location>
</feature>
<comment type="cofactor">
    <cofactor evidence="11">
        <name>Zn(2+)</name>
        <dbReference type="ChEBI" id="CHEBI:29105"/>
    </cofactor>
    <text evidence="11">Binds 1 zinc ion per subunit.</text>
</comment>
<evidence type="ECO:0000259" key="12">
    <source>
        <dbReference type="Pfam" id="PF00133"/>
    </source>
</evidence>
<dbReference type="Pfam" id="PF00133">
    <property type="entry name" value="tRNA-synt_1"/>
    <property type="match status" value="1"/>
</dbReference>
<dbReference type="InterPro" id="IPR013155">
    <property type="entry name" value="M/V/L/I-tRNA-synth_anticd-bd"/>
</dbReference>
<dbReference type="RefSeq" id="WP_190615765.1">
    <property type="nucleotide sequence ID" value="NZ_AP018712.1"/>
</dbReference>
<keyword evidence="8 11" id="KW-0030">Aminoacyl-tRNA synthetase</keyword>
<keyword evidence="11" id="KW-0862">Zinc</keyword>
<evidence type="ECO:0000256" key="9">
    <source>
        <dbReference type="ARBA" id="ARBA00025217"/>
    </source>
</evidence>
<dbReference type="GO" id="GO:0004822">
    <property type="term" value="F:isoleucine-tRNA ligase activity"/>
    <property type="evidence" value="ECO:0007669"/>
    <property type="project" value="UniProtKB-UniRule"/>
</dbReference>
<dbReference type="GO" id="GO:0006428">
    <property type="term" value="P:isoleucyl-tRNA aminoacylation"/>
    <property type="evidence" value="ECO:0007669"/>
    <property type="project" value="UniProtKB-UniRule"/>
</dbReference>
<organism evidence="15 16">
    <name type="scientific">Tepiditoga spiralis</name>
    <dbReference type="NCBI Taxonomy" id="2108365"/>
    <lineage>
        <taxon>Bacteria</taxon>
        <taxon>Thermotogati</taxon>
        <taxon>Thermotogota</taxon>
        <taxon>Thermotogae</taxon>
        <taxon>Petrotogales</taxon>
        <taxon>Petrotogaceae</taxon>
        <taxon>Tepiditoga</taxon>
    </lineage>
</organism>
<evidence type="ECO:0000256" key="11">
    <source>
        <dbReference type="HAMAP-Rule" id="MF_02002"/>
    </source>
</evidence>
<evidence type="ECO:0000256" key="7">
    <source>
        <dbReference type="ARBA" id="ARBA00022917"/>
    </source>
</evidence>
<keyword evidence="3 11" id="KW-0436">Ligase</keyword>
<evidence type="ECO:0000256" key="4">
    <source>
        <dbReference type="ARBA" id="ARBA00022723"/>
    </source>
</evidence>
<dbReference type="NCBIfam" id="TIGR00392">
    <property type="entry name" value="ileS"/>
    <property type="match status" value="1"/>
</dbReference>
<feature type="short sequence motif" description="'HIGH' region" evidence="11">
    <location>
        <begin position="57"/>
        <end position="67"/>
    </location>
</feature>
<evidence type="ECO:0000256" key="3">
    <source>
        <dbReference type="ARBA" id="ARBA00022598"/>
    </source>
</evidence>
<keyword evidence="2 11" id="KW-0963">Cytoplasm</keyword>
<dbReference type="InterPro" id="IPR002300">
    <property type="entry name" value="aa-tRNA-synth_Ia"/>
</dbReference>
<dbReference type="InterPro" id="IPR001412">
    <property type="entry name" value="aa-tRNA-synth_I_CS"/>
</dbReference>
<feature type="binding site" evidence="11">
    <location>
        <position position="548"/>
    </location>
    <ligand>
        <name>L-isoleucyl-5'-AMP</name>
        <dbReference type="ChEBI" id="CHEBI:178002"/>
    </ligand>
</feature>
<evidence type="ECO:0000256" key="2">
    <source>
        <dbReference type="ARBA" id="ARBA00022490"/>
    </source>
</evidence>
<dbReference type="InterPro" id="IPR014729">
    <property type="entry name" value="Rossmann-like_a/b/a_fold"/>
</dbReference>
<feature type="binding site" evidence="11">
    <location>
        <position position="906"/>
    </location>
    <ligand>
        <name>Zn(2+)</name>
        <dbReference type="ChEBI" id="CHEBI:29105"/>
    </ligand>
</feature>
<proteinExistence type="inferred from homology"/>
<evidence type="ECO:0000313" key="15">
    <source>
        <dbReference type="EMBL" id="BBE30692.1"/>
    </source>
</evidence>
<dbReference type="PANTHER" id="PTHR42765">
    <property type="entry name" value="SOLEUCYL-TRNA SYNTHETASE"/>
    <property type="match status" value="1"/>
</dbReference>
<keyword evidence="5 11" id="KW-0547">Nucleotide-binding</keyword>
<dbReference type="GO" id="GO:0005829">
    <property type="term" value="C:cytosol"/>
    <property type="evidence" value="ECO:0007669"/>
    <property type="project" value="TreeGrafter"/>
</dbReference>
<dbReference type="InterPro" id="IPR023585">
    <property type="entry name" value="Ile-tRNA-ligase_type1"/>
</dbReference>
<dbReference type="InterPro" id="IPR010663">
    <property type="entry name" value="Znf_FPG/IleRS"/>
</dbReference>
<dbReference type="KEGG" id="ocy:OSSY52_08330"/>
<dbReference type="FunFam" id="1.10.730.20:FF:000001">
    <property type="entry name" value="Isoleucine--tRNA ligase"/>
    <property type="match status" value="1"/>
</dbReference>
<keyword evidence="6 11" id="KW-0067">ATP-binding</keyword>
<sequence>MDYKDSLNLPKTSFKMKANLKQKEPEMLKKWDKMNIEKYVRENRKDAPKFLLHDGPPYANGDIHMGHALNKVLKDVVIKYKTMQGFNAPYVPGWDTHGLPIEHKVTTELGEKAEQLSKVQLRKICKDYALKQVKKQKKGFQRLGVRGEWENPYLTLIPEYEAGVLNVLKSLVESGNVYRNKKPIYWCSECQTALAEAEVEYHDHSSPSIFVKFELEKNTYIVIWTTTPWTLPANVAIALHEKFEYSKVKVNNEYWIMATELVDKVMKTAKIENYEIVEKFLGKEMEGKKAKHPFIDRDSLIVFADYVTLEDGTGCVHTAPGHGAEDYQTGLKYKLPVISPVDEKGFLTEEAGKYAGLKIWDANSVIIKDLEASGHLVAVQKIKHSYPHCWRCKSPIIFRATEQWFVSVDNAGLRQKVLDEIKEVNWIPEWGENRITSMIADRPDWCISRQRSWGIPIPAVRCVETGEVVLTTKMMDQFINIVSKEGTDAWFKKELSEIFPEGIDYDKGSTFEKMEDILDVWIDSGASFESVVNSREELNKFPVDLYLEGSDQHRGWFNSSIFLSVAKYGKAPYKSVLTHGFIKDESGKKMSKSIGNVISPQEIIDQYGADILRLWVSSADYRGDIKISFDILKQQAEVYRKFRNTIRFLLGNIADFSPKNDYVEYKDMEEIDKWALLKLNKLIETVTNYYESYEFYKVHQALNKFCTIDMSSIYLDIIKDRLYTESTKSKLRRSAQTAMYEIAIALTKMMAPILTFTGEEIYLNLPEEAKTFETVQLEKWPEIKEEYNDKKLEEKWNKLLEMREEIMKALEEKRKNKEIGHSLETKVVVEAKSKEYEEILKSFDTYFLADSIIASQFEIGKVENGFEGNIVKVKVTKAEGKKCERCWKIDTEVGNDSEYTDVCPRCAAVLKGER</sequence>
<dbReference type="FunCoup" id="A0A7G1G9G6">
    <property type="interactions" value="376"/>
</dbReference>
<name>A0A7G1G9G6_9BACT</name>
<dbReference type="SUPFAM" id="SSF47323">
    <property type="entry name" value="Anticodon-binding domain of a subclass of class I aminoacyl-tRNA synthetases"/>
    <property type="match status" value="1"/>
</dbReference>
<evidence type="ECO:0000313" key="16">
    <source>
        <dbReference type="Proteomes" id="UP000516361"/>
    </source>
</evidence>
<accession>A0A7G1G9G6</accession>
<evidence type="ECO:0000256" key="1">
    <source>
        <dbReference type="ARBA" id="ARBA00006887"/>
    </source>
</evidence>
<evidence type="ECO:0000256" key="6">
    <source>
        <dbReference type="ARBA" id="ARBA00022840"/>
    </source>
</evidence>
<dbReference type="InterPro" id="IPR050081">
    <property type="entry name" value="Ile-tRNA_ligase"/>
</dbReference>
<evidence type="ECO:0000256" key="5">
    <source>
        <dbReference type="ARBA" id="ARBA00022741"/>
    </source>
</evidence>
<feature type="binding site" evidence="11">
    <location>
        <position position="903"/>
    </location>
    <ligand>
        <name>Zn(2+)</name>
        <dbReference type="ChEBI" id="CHEBI:29105"/>
    </ligand>
</feature>
<feature type="domain" description="Zinc finger FPG/IleRS-type" evidence="13">
    <location>
        <begin position="880"/>
        <end position="908"/>
    </location>
</feature>
<comment type="similarity">
    <text evidence="1 11">Belongs to the class-I aminoacyl-tRNA synthetase family. IleS type 1 subfamily.</text>
</comment>
<feature type="binding site" evidence="11">
    <location>
        <position position="883"/>
    </location>
    <ligand>
        <name>Zn(2+)</name>
        <dbReference type="ChEBI" id="CHEBI:29105"/>
    </ligand>
</feature>
<dbReference type="Gene3D" id="1.10.10.830">
    <property type="entry name" value="Ile-tRNA synthetase CP2 domain-like"/>
    <property type="match status" value="1"/>
</dbReference>
<comment type="subunit">
    <text evidence="11">Monomer.</text>
</comment>
<dbReference type="PANTHER" id="PTHR42765:SF1">
    <property type="entry name" value="ISOLEUCINE--TRNA LIGASE, MITOCHONDRIAL"/>
    <property type="match status" value="1"/>
</dbReference>
<dbReference type="GO" id="GO:0005524">
    <property type="term" value="F:ATP binding"/>
    <property type="evidence" value="ECO:0007669"/>
    <property type="project" value="UniProtKB-UniRule"/>
</dbReference>
<dbReference type="GO" id="GO:0002161">
    <property type="term" value="F:aminoacyl-tRNA deacylase activity"/>
    <property type="evidence" value="ECO:0007669"/>
    <property type="project" value="InterPro"/>
</dbReference>
<dbReference type="SUPFAM" id="SSF52374">
    <property type="entry name" value="Nucleotidylyl transferase"/>
    <property type="match status" value="1"/>
</dbReference>
<dbReference type="Pfam" id="PF08264">
    <property type="entry name" value="Anticodon_1"/>
    <property type="match status" value="1"/>
</dbReference>
<dbReference type="CDD" id="cd07960">
    <property type="entry name" value="Anticodon_Ia_Ile_BEm"/>
    <property type="match status" value="1"/>
</dbReference>
<dbReference type="EMBL" id="AP018712">
    <property type="protein sequence ID" value="BBE30692.1"/>
    <property type="molecule type" value="Genomic_DNA"/>
</dbReference>
<dbReference type="CDD" id="cd00818">
    <property type="entry name" value="IleRS_core"/>
    <property type="match status" value="1"/>
</dbReference>
<dbReference type="Gene3D" id="1.10.730.20">
    <property type="match status" value="1"/>
</dbReference>
<dbReference type="AlphaFoldDB" id="A0A7G1G9G6"/>
<dbReference type="Pfam" id="PF06827">
    <property type="entry name" value="zf-FPG_IleRS"/>
    <property type="match status" value="1"/>
</dbReference>
<comment type="function">
    <text evidence="9 11">Catalyzes the attachment of isoleucine to tRNA(Ile). As IleRS can inadvertently accommodate and process structurally similar amino acids such as valine, to avoid such errors it has two additional distinct tRNA(Ile)-dependent editing activities. One activity is designated as 'pretransfer' editing and involves the hydrolysis of activated Val-AMP. The other activity is designated 'posttransfer' editing and involves deacylation of mischarged Val-tRNA(Ile).</text>
</comment>
<dbReference type="InterPro" id="IPR009080">
    <property type="entry name" value="tRNAsynth_Ia_anticodon-bd"/>
</dbReference>
<evidence type="ECO:0000256" key="8">
    <source>
        <dbReference type="ARBA" id="ARBA00023146"/>
    </source>
</evidence>
<reference evidence="15 16" key="1">
    <citation type="submission" date="2018-06" db="EMBL/GenBank/DDBJ databases">
        <title>Genome sequencing of Oceanotoga sp. sy52.</title>
        <authorList>
            <person name="Mori K."/>
        </authorList>
    </citation>
    <scope>NUCLEOTIDE SEQUENCE [LARGE SCALE GENOMIC DNA]</scope>
    <source>
        <strain evidence="16">sy52</strain>
    </source>
</reference>
<feature type="short sequence motif" description="'KMSKS' region" evidence="11">
    <location>
        <begin position="589"/>
        <end position="593"/>
    </location>
</feature>
<comment type="catalytic activity">
    <reaction evidence="10 11">
        <text>tRNA(Ile) + L-isoleucine + ATP = L-isoleucyl-tRNA(Ile) + AMP + diphosphate</text>
        <dbReference type="Rhea" id="RHEA:11060"/>
        <dbReference type="Rhea" id="RHEA-COMP:9666"/>
        <dbReference type="Rhea" id="RHEA-COMP:9695"/>
        <dbReference type="ChEBI" id="CHEBI:30616"/>
        <dbReference type="ChEBI" id="CHEBI:33019"/>
        <dbReference type="ChEBI" id="CHEBI:58045"/>
        <dbReference type="ChEBI" id="CHEBI:78442"/>
        <dbReference type="ChEBI" id="CHEBI:78528"/>
        <dbReference type="ChEBI" id="CHEBI:456215"/>
        <dbReference type="EC" id="6.1.1.5"/>
    </reaction>
</comment>
<evidence type="ECO:0000259" key="14">
    <source>
        <dbReference type="Pfam" id="PF08264"/>
    </source>
</evidence>
<protein>
    <recommendedName>
        <fullName evidence="11">Isoleucine--tRNA ligase</fullName>
        <ecNumber evidence="11">6.1.1.5</ecNumber>
    </recommendedName>
    <alternativeName>
        <fullName evidence="11">Isoleucyl-tRNA synthetase</fullName>
        <shortName evidence="11">IleRS</shortName>
    </alternativeName>
</protein>
<dbReference type="SUPFAM" id="SSF50677">
    <property type="entry name" value="ValRS/IleRS/LeuRS editing domain"/>
    <property type="match status" value="1"/>
</dbReference>
<dbReference type="Proteomes" id="UP000516361">
    <property type="component" value="Chromosome"/>
</dbReference>
<feature type="binding site" evidence="11">
    <location>
        <position position="886"/>
    </location>
    <ligand>
        <name>Zn(2+)</name>
        <dbReference type="ChEBI" id="CHEBI:29105"/>
    </ligand>
</feature>
<comment type="domain">
    <text evidence="11">IleRS has two distinct active sites: one for aminoacylation and one for editing. The misactivated valine is translocated from the active site to the editing site, which sterically excludes the correctly activated isoleucine. The single editing site contains two valyl binding pockets, one specific for each substrate (Val-AMP or Val-tRNA(Ile)).</text>
</comment>
<dbReference type="InterPro" id="IPR002301">
    <property type="entry name" value="Ile-tRNA-ligase"/>
</dbReference>